<keyword evidence="2" id="KW-1185">Reference proteome</keyword>
<comment type="caution">
    <text evidence="1">The sequence shown here is derived from an EMBL/GenBank/DDBJ whole genome shotgun (WGS) entry which is preliminary data.</text>
</comment>
<proteinExistence type="predicted"/>
<organism evidence="1 2">
    <name type="scientific">Candidatus Electronema aureum</name>
    <dbReference type="NCBI Taxonomy" id="2005002"/>
    <lineage>
        <taxon>Bacteria</taxon>
        <taxon>Pseudomonadati</taxon>
        <taxon>Thermodesulfobacteriota</taxon>
        <taxon>Desulfobulbia</taxon>
        <taxon>Desulfobulbales</taxon>
        <taxon>Desulfobulbaceae</taxon>
        <taxon>Candidatus Electronema</taxon>
    </lineage>
</organism>
<sequence>MTTVRWRPQLNAITIPQSYKPRLLPNEVMGYTALAKEVARKNPFWSAETIESVMRAVNKEIKTQLIKGNQVTLENAFTCHLTLAARLDTPYAPLPPDDALLKVRFYPARSFVKDVQRAAQLERLPLTQKLPVITSAEDTVLGLKHVLNPAGVLRLTGTDLFFDQASNGAECVIEGTRSGRVVQRRFAMIANTAVLLLPDILTQDEPWNNEYRLSLSTRYTEHGTLRTGTYLHPLRTPLTVVLGHGDGILSGNESAPLVTISNGTMAEASATVRIQLLLDAKKGAIFAVT</sequence>
<gene>
    <name evidence="1" type="ORF">CDV28_11717</name>
</gene>
<protein>
    <submittedName>
        <fullName evidence="1">Uncharacterized protein</fullName>
    </submittedName>
</protein>
<accession>A0A521G176</accession>
<dbReference type="EMBL" id="NQJD01000017">
    <property type="protein sequence ID" value="TAA74783.1"/>
    <property type="molecule type" value="Genomic_DNA"/>
</dbReference>
<evidence type="ECO:0000313" key="1">
    <source>
        <dbReference type="EMBL" id="TAA74783.1"/>
    </source>
</evidence>
<dbReference type="AlphaFoldDB" id="A0A521G176"/>
<reference evidence="1" key="1">
    <citation type="submission" date="2017-07" db="EMBL/GenBank/DDBJ databases">
        <title>The cable genome - Insights into the physiology and evolution of filamentous bacteria capable of sulfide oxidation via long distance electron transfer.</title>
        <authorList>
            <person name="Thorup C."/>
            <person name="Bjerg J.T."/>
            <person name="Schreiber L."/>
            <person name="Nielsen L.P."/>
            <person name="Kjeldsen K.U."/>
            <person name="Boesen T."/>
            <person name="Boggild A."/>
            <person name="Meysman F."/>
            <person name="Geelhoed J."/>
            <person name="Schramm A."/>
        </authorList>
    </citation>
    <scope>NUCLEOTIDE SEQUENCE [LARGE SCALE GENOMIC DNA]</scope>
    <source>
        <strain evidence="1">GS</strain>
    </source>
</reference>
<evidence type="ECO:0000313" key="2">
    <source>
        <dbReference type="Proteomes" id="UP000316238"/>
    </source>
</evidence>
<dbReference type="Proteomes" id="UP000316238">
    <property type="component" value="Unassembled WGS sequence"/>
</dbReference>
<name>A0A521G176_9BACT</name>